<evidence type="ECO:0008006" key="4">
    <source>
        <dbReference type="Google" id="ProtNLM"/>
    </source>
</evidence>
<sequence length="163" mass="16546">MKGILITILALVAAPALAAEVDLSRVYKDTGSEFSGSLVARAVQEVKADEPAQLEARQNVQFCKLPPSVFVGNPGGAMPANLDGSCISLNACNAAGGEAFTGATGCNSGDCCIKRDCAGPNSNSACLQPNLAGDTLRPGQAGQFVNGACPTGLRCFQLTRGAL</sequence>
<evidence type="ECO:0000313" key="2">
    <source>
        <dbReference type="EMBL" id="KAF2239885.1"/>
    </source>
</evidence>
<feature type="chain" id="PRO_5025450210" description="Disintegrin domain-containing protein" evidence="1">
    <location>
        <begin position="19"/>
        <end position="163"/>
    </location>
</feature>
<accession>A0A6A6HP55</accession>
<dbReference type="EMBL" id="ML991771">
    <property type="protein sequence ID" value="KAF2239885.1"/>
    <property type="molecule type" value="Genomic_DNA"/>
</dbReference>
<feature type="signal peptide" evidence="1">
    <location>
        <begin position="1"/>
        <end position="18"/>
    </location>
</feature>
<proteinExistence type="predicted"/>
<dbReference type="AlphaFoldDB" id="A0A6A6HP55"/>
<protein>
    <recommendedName>
        <fullName evidence="4">Disintegrin domain-containing protein</fullName>
    </recommendedName>
</protein>
<evidence type="ECO:0000256" key="1">
    <source>
        <dbReference type="SAM" id="SignalP"/>
    </source>
</evidence>
<reference evidence="2" key="1">
    <citation type="journal article" date="2020" name="Stud. Mycol.">
        <title>101 Dothideomycetes genomes: a test case for predicting lifestyles and emergence of pathogens.</title>
        <authorList>
            <person name="Haridas S."/>
            <person name="Albert R."/>
            <person name="Binder M."/>
            <person name="Bloem J."/>
            <person name="Labutti K."/>
            <person name="Salamov A."/>
            <person name="Andreopoulos B."/>
            <person name="Baker S."/>
            <person name="Barry K."/>
            <person name="Bills G."/>
            <person name="Bluhm B."/>
            <person name="Cannon C."/>
            <person name="Castanera R."/>
            <person name="Culley D."/>
            <person name="Daum C."/>
            <person name="Ezra D."/>
            <person name="Gonzalez J."/>
            <person name="Henrissat B."/>
            <person name="Kuo A."/>
            <person name="Liang C."/>
            <person name="Lipzen A."/>
            <person name="Lutzoni F."/>
            <person name="Magnuson J."/>
            <person name="Mondo S."/>
            <person name="Nolan M."/>
            <person name="Ohm R."/>
            <person name="Pangilinan J."/>
            <person name="Park H.-J."/>
            <person name="Ramirez L."/>
            <person name="Alfaro M."/>
            <person name="Sun H."/>
            <person name="Tritt A."/>
            <person name="Yoshinaga Y."/>
            <person name="Zwiers L.-H."/>
            <person name="Turgeon B."/>
            <person name="Goodwin S."/>
            <person name="Spatafora J."/>
            <person name="Crous P."/>
            <person name="Grigoriev I."/>
        </authorList>
    </citation>
    <scope>NUCLEOTIDE SEQUENCE</scope>
    <source>
        <strain evidence="2">Tuck. ex Michener</strain>
    </source>
</reference>
<gene>
    <name evidence="2" type="ORF">EV356DRAFT_562653</name>
</gene>
<evidence type="ECO:0000313" key="3">
    <source>
        <dbReference type="Proteomes" id="UP000800092"/>
    </source>
</evidence>
<dbReference type="OrthoDB" id="3916581at2759"/>
<organism evidence="2 3">
    <name type="scientific">Viridothelium virens</name>
    <name type="common">Speckled blister lichen</name>
    <name type="synonym">Trypethelium virens</name>
    <dbReference type="NCBI Taxonomy" id="1048519"/>
    <lineage>
        <taxon>Eukaryota</taxon>
        <taxon>Fungi</taxon>
        <taxon>Dikarya</taxon>
        <taxon>Ascomycota</taxon>
        <taxon>Pezizomycotina</taxon>
        <taxon>Dothideomycetes</taxon>
        <taxon>Dothideomycetes incertae sedis</taxon>
        <taxon>Trypetheliales</taxon>
        <taxon>Trypetheliaceae</taxon>
        <taxon>Viridothelium</taxon>
    </lineage>
</organism>
<name>A0A6A6HP55_VIRVR</name>
<keyword evidence="3" id="KW-1185">Reference proteome</keyword>
<dbReference type="Proteomes" id="UP000800092">
    <property type="component" value="Unassembled WGS sequence"/>
</dbReference>
<keyword evidence="1" id="KW-0732">Signal</keyword>